<organism evidence="3 4">
    <name type="scientific">Arthrobacter alpinus</name>
    <dbReference type="NCBI Taxonomy" id="656366"/>
    <lineage>
        <taxon>Bacteria</taxon>
        <taxon>Bacillati</taxon>
        <taxon>Actinomycetota</taxon>
        <taxon>Actinomycetes</taxon>
        <taxon>Micrococcales</taxon>
        <taxon>Micrococcaceae</taxon>
        <taxon>Arthrobacter</taxon>
    </lineage>
</organism>
<keyword evidence="1" id="KW-1133">Transmembrane helix</keyword>
<dbReference type="InterPro" id="IPR013087">
    <property type="entry name" value="Znf_C2H2_type"/>
</dbReference>
<proteinExistence type="predicted"/>
<dbReference type="EMBL" id="FNTV01000002">
    <property type="protein sequence ID" value="SEF12608.1"/>
    <property type="molecule type" value="Genomic_DNA"/>
</dbReference>
<accession>A0A1H5PHD9</accession>
<protein>
    <recommendedName>
        <fullName evidence="2">C2H2-type domain-containing protein</fullName>
    </recommendedName>
</protein>
<feature type="domain" description="C2H2-type" evidence="2">
    <location>
        <begin position="290"/>
        <end position="310"/>
    </location>
</feature>
<feature type="transmembrane region" description="Helical" evidence="1">
    <location>
        <begin position="261"/>
        <end position="281"/>
    </location>
</feature>
<dbReference type="RefSeq" id="WP_139244538.1">
    <property type="nucleotide sequence ID" value="NZ_FNTV01000002.1"/>
</dbReference>
<keyword evidence="1" id="KW-0812">Transmembrane</keyword>
<evidence type="ECO:0000259" key="2">
    <source>
        <dbReference type="PROSITE" id="PS00028"/>
    </source>
</evidence>
<name>A0A1H5PHD9_9MICC</name>
<dbReference type="Proteomes" id="UP000182725">
    <property type="component" value="Unassembled WGS sequence"/>
</dbReference>
<keyword evidence="1" id="KW-0472">Membrane</keyword>
<sequence>MRRQPIPRDSVRQTETLYLDSRHGLSGRGRALVWIVASFLLIGCAVGLVAANALPFTGSQTVNRVTSELDSDKDAGQPGIRGTGEFIDAVNVEATAIKAMWDGPAINLDWSGGEYARAEGSFIGDRTVSPGDHVVRSLNIVNDGPSQGVLTVEIDFAEIVPAGALNPGLAEDVTLFWNVKGVTGQEQFSVLVPKGTVNVAEISLLRGEQVAVSIGFEMAKNVETSRALGAASTVLNFDVDVKLTGDTSTPVLPKLPITGSAGLLALLGIAVLTGLFGWLLLAIRRQRRWCDDCEEAIKRKDHWVKHSDSHGARKIQCERCYLTQTAPTTET</sequence>
<gene>
    <name evidence="3" type="ORF">SAMN04489740_4264</name>
</gene>
<dbReference type="PROSITE" id="PS00028">
    <property type="entry name" value="ZINC_FINGER_C2H2_1"/>
    <property type="match status" value="1"/>
</dbReference>
<evidence type="ECO:0000313" key="4">
    <source>
        <dbReference type="Proteomes" id="UP000182725"/>
    </source>
</evidence>
<dbReference type="AlphaFoldDB" id="A0A1H5PHD9"/>
<evidence type="ECO:0000256" key="1">
    <source>
        <dbReference type="SAM" id="Phobius"/>
    </source>
</evidence>
<evidence type="ECO:0000313" key="3">
    <source>
        <dbReference type="EMBL" id="SEF12608.1"/>
    </source>
</evidence>
<feature type="transmembrane region" description="Helical" evidence="1">
    <location>
        <begin position="31"/>
        <end position="54"/>
    </location>
</feature>
<reference evidence="3 4" key="1">
    <citation type="submission" date="2016-10" db="EMBL/GenBank/DDBJ databases">
        <authorList>
            <person name="de Groot N.N."/>
        </authorList>
    </citation>
    <scope>NUCLEOTIDE SEQUENCE [LARGE SCALE GENOMIC DNA]</scope>
    <source>
        <strain evidence="3 4">DSM 22274</strain>
    </source>
</reference>